<keyword evidence="3" id="KW-1185">Reference proteome</keyword>
<dbReference type="Proteomes" id="UP000094197">
    <property type="component" value="Chromosome 1"/>
</dbReference>
<accession>A0A1D7UZ82</accession>
<evidence type="ECO:0000313" key="3">
    <source>
        <dbReference type="Proteomes" id="UP000094197"/>
    </source>
</evidence>
<keyword evidence="1" id="KW-1133">Transmembrane helix</keyword>
<dbReference type="OrthoDB" id="340967at2"/>
<dbReference type="EMBL" id="CP015217">
    <property type="protein sequence ID" value="AOP34890.1"/>
    <property type="molecule type" value="Genomic_DNA"/>
</dbReference>
<dbReference type="AlphaFoldDB" id="A0A1D7UZ82"/>
<evidence type="ECO:0000313" key="2">
    <source>
        <dbReference type="EMBL" id="AOP34890.1"/>
    </source>
</evidence>
<keyword evidence="1" id="KW-0812">Transmembrane</keyword>
<feature type="transmembrane region" description="Helical" evidence="1">
    <location>
        <begin position="35"/>
        <end position="53"/>
    </location>
</feature>
<dbReference type="KEGG" id="laj:A0128_14175"/>
<dbReference type="Gene3D" id="3.40.50.10610">
    <property type="entry name" value="ABC-type transport auxiliary lipoprotein component"/>
    <property type="match status" value="1"/>
</dbReference>
<organism evidence="2 3">
    <name type="scientific">Leptospira tipperaryensis</name>
    <dbReference type="NCBI Taxonomy" id="2564040"/>
    <lineage>
        <taxon>Bacteria</taxon>
        <taxon>Pseudomonadati</taxon>
        <taxon>Spirochaetota</taxon>
        <taxon>Spirochaetia</taxon>
        <taxon>Leptospirales</taxon>
        <taxon>Leptospiraceae</taxon>
        <taxon>Leptospira</taxon>
    </lineage>
</organism>
<sequence>MDKSKHWLLLGEVPTKENELSVASNADHFSWKENLLLFSLRFSLALILFFLLFTDCSTSKNSIFGTVFVRRGFTPERKTKHIVFPIQIRSGWLLKDQNADQRKFVESRSFEKLELTILNYGGKVQERYNTERQFRSTIENESGFSEEKGIKIAKLLKGDVAVFTDFTDYGTVSGNAILEVTVKAMDVENGEIVWKAMYSGKALGLQDSFDLSNLESEIFTQLTNRLKQKME</sequence>
<name>A0A1D7UZ82_9LEPT</name>
<keyword evidence="1" id="KW-0472">Membrane</keyword>
<evidence type="ECO:0000256" key="1">
    <source>
        <dbReference type="SAM" id="Phobius"/>
    </source>
</evidence>
<reference evidence="2 3" key="1">
    <citation type="submission" date="2016-04" db="EMBL/GenBank/DDBJ databases">
        <title>Complete genome seqeunce of Leptospira alstonii serovar Room22.</title>
        <authorList>
            <person name="Nally J.E."/>
            <person name="Bayles D.O."/>
            <person name="Hurley D."/>
            <person name="Fanning S."/>
            <person name="McMahon B.J."/>
            <person name="Arent Z."/>
        </authorList>
    </citation>
    <scope>NUCLEOTIDE SEQUENCE [LARGE SCALE GENOMIC DNA]</scope>
    <source>
        <strain evidence="2 3">GWTS #1</strain>
    </source>
</reference>
<gene>
    <name evidence="2" type="ORF">A0128_14175</name>
</gene>
<protein>
    <recommendedName>
        <fullName evidence="4">Lipoprotein</fullName>
    </recommendedName>
</protein>
<evidence type="ECO:0008006" key="4">
    <source>
        <dbReference type="Google" id="ProtNLM"/>
    </source>
</evidence>
<proteinExistence type="predicted"/>